<sequence>MLRAPANKIGAGLVLGGLLMVAVLRVVDVGSTIRVLQHNLGTPRAVLFGTLSGVAFLAAFSIRGVRWRLFLKPIGNVSVYTTVRLFLISTTVNFLLPVRGGEIVKTLMLKRVADIPVSRSLPSVAMDNLSICSRPSSSS</sequence>
<comment type="subcellular location">
    <subcellularLocation>
        <location evidence="1">Cell membrane</location>
        <topology evidence="1">Multi-pass membrane protein</topology>
    </subcellularLocation>
</comment>
<dbReference type="Pfam" id="PF03706">
    <property type="entry name" value="LPG_synthase_TM"/>
    <property type="match status" value="1"/>
</dbReference>
<evidence type="ECO:0000256" key="5">
    <source>
        <dbReference type="ARBA" id="ARBA00023136"/>
    </source>
</evidence>
<comment type="caution">
    <text evidence="7">The sequence shown here is derived from an EMBL/GenBank/DDBJ whole genome shotgun (WGS) entry which is preliminary data.</text>
</comment>
<gene>
    <name evidence="7" type="ORF">JF922_10515</name>
</gene>
<keyword evidence="3 6" id="KW-0812">Transmembrane</keyword>
<protein>
    <submittedName>
        <fullName evidence="7">Flippase-like domain-containing protein</fullName>
    </submittedName>
</protein>
<keyword evidence="5 6" id="KW-0472">Membrane</keyword>
<feature type="transmembrane region" description="Helical" evidence="6">
    <location>
        <begin position="45"/>
        <end position="65"/>
    </location>
</feature>
<evidence type="ECO:0000256" key="3">
    <source>
        <dbReference type="ARBA" id="ARBA00022692"/>
    </source>
</evidence>
<dbReference type="RefSeq" id="WP_338201559.1">
    <property type="nucleotide sequence ID" value="NZ_JAEKNR010000114.1"/>
</dbReference>
<proteinExistence type="predicted"/>
<accession>A0A934N902</accession>
<evidence type="ECO:0000256" key="6">
    <source>
        <dbReference type="SAM" id="Phobius"/>
    </source>
</evidence>
<keyword evidence="2" id="KW-1003">Cell membrane</keyword>
<evidence type="ECO:0000256" key="1">
    <source>
        <dbReference type="ARBA" id="ARBA00004651"/>
    </source>
</evidence>
<dbReference type="EMBL" id="JAEKNR010000114">
    <property type="protein sequence ID" value="MBJ7598503.1"/>
    <property type="molecule type" value="Genomic_DNA"/>
</dbReference>
<name>A0A934N902_9BACT</name>
<evidence type="ECO:0000256" key="2">
    <source>
        <dbReference type="ARBA" id="ARBA00022475"/>
    </source>
</evidence>
<dbReference type="GO" id="GO:0005886">
    <property type="term" value="C:plasma membrane"/>
    <property type="evidence" value="ECO:0007669"/>
    <property type="project" value="UniProtKB-SubCell"/>
</dbReference>
<keyword evidence="4 6" id="KW-1133">Transmembrane helix</keyword>
<evidence type="ECO:0000313" key="8">
    <source>
        <dbReference type="Proteomes" id="UP000612893"/>
    </source>
</evidence>
<feature type="transmembrane region" description="Helical" evidence="6">
    <location>
        <begin position="77"/>
        <end position="96"/>
    </location>
</feature>
<reference evidence="7" key="1">
    <citation type="submission" date="2020-10" db="EMBL/GenBank/DDBJ databases">
        <title>Ca. Dormibacterota MAGs.</title>
        <authorList>
            <person name="Montgomery K."/>
        </authorList>
    </citation>
    <scope>NUCLEOTIDE SEQUENCE [LARGE SCALE GENOMIC DNA]</scope>
    <source>
        <strain evidence="7">SC8812_S17_10</strain>
    </source>
</reference>
<organism evidence="7 8">
    <name type="scientific">Candidatus Nephthysia bennettiae</name>
    <dbReference type="NCBI Taxonomy" id="3127016"/>
    <lineage>
        <taxon>Bacteria</taxon>
        <taxon>Bacillati</taxon>
        <taxon>Candidatus Dormiibacterota</taxon>
        <taxon>Candidatus Dormibacteria</taxon>
        <taxon>Candidatus Dormibacterales</taxon>
        <taxon>Candidatus Dormibacteraceae</taxon>
        <taxon>Candidatus Nephthysia</taxon>
    </lineage>
</organism>
<evidence type="ECO:0000256" key="4">
    <source>
        <dbReference type="ARBA" id="ARBA00022989"/>
    </source>
</evidence>
<evidence type="ECO:0000313" key="7">
    <source>
        <dbReference type="EMBL" id="MBJ7598503.1"/>
    </source>
</evidence>
<dbReference type="InterPro" id="IPR022791">
    <property type="entry name" value="L-PG_synthase/AglD"/>
</dbReference>
<dbReference type="AlphaFoldDB" id="A0A934N902"/>
<feature type="transmembrane region" description="Helical" evidence="6">
    <location>
        <begin position="12"/>
        <end position="33"/>
    </location>
</feature>
<dbReference type="Proteomes" id="UP000612893">
    <property type="component" value="Unassembled WGS sequence"/>
</dbReference>
<keyword evidence="8" id="KW-1185">Reference proteome</keyword>